<comment type="subunit">
    <text evidence="4">EntB, EntD, EntE, and EntF form a multienzyme complex called enterobactin synthase.</text>
</comment>
<accession>A0A9Q3UKE3</accession>
<dbReference type="EMBL" id="JAJGNA010000001">
    <property type="protein sequence ID" value="MCC4307057.1"/>
    <property type="molecule type" value="Genomic_DNA"/>
</dbReference>
<evidence type="ECO:0000256" key="3">
    <source>
        <dbReference type="ARBA" id="ARBA00008342"/>
    </source>
</evidence>
<dbReference type="PANTHER" id="PTHR38096">
    <property type="entry name" value="ENTEROBACTIN SYNTHASE COMPONENT D"/>
    <property type="match status" value="1"/>
</dbReference>
<feature type="binding site" evidence="12">
    <location>
        <position position="173"/>
    </location>
    <ligand>
        <name>CoA</name>
        <dbReference type="ChEBI" id="CHEBI:57287"/>
    </ligand>
</feature>
<dbReference type="Proteomes" id="UP001108027">
    <property type="component" value="Unassembled WGS sequence"/>
</dbReference>
<dbReference type="GO" id="GO:0005886">
    <property type="term" value="C:plasma membrane"/>
    <property type="evidence" value="ECO:0007669"/>
    <property type="project" value="TreeGrafter"/>
</dbReference>
<dbReference type="GO" id="GO:0000287">
    <property type="term" value="F:magnesium ion binding"/>
    <property type="evidence" value="ECO:0007669"/>
    <property type="project" value="InterPro"/>
</dbReference>
<evidence type="ECO:0000256" key="9">
    <source>
        <dbReference type="ARBA" id="ARBA00031996"/>
    </source>
</evidence>
<dbReference type="GO" id="GO:0009239">
    <property type="term" value="P:enterobactin biosynthetic process"/>
    <property type="evidence" value="ECO:0007669"/>
    <property type="project" value="UniProtKB-KW"/>
</dbReference>
<dbReference type="InterPro" id="IPR041354">
    <property type="entry name" value="4PPT_N"/>
</dbReference>
<evidence type="ECO:0000313" key="16">
    <source>
        <dbReference type="EMBL" id="MCC4307057.1"/>
    </source>
</evidence>
<evidence type="ECO:0000256" key="8">
    <source>
        <dbReference type="ARBA" id="ARBA00029894"/>
    </source>
</evidence>
<dbReference type="SUPFAM" id="SSF56214">
    <property type="entry name" value="4'-phosphopantetheinyl transferase"/>
    <property type="match status" value="1"/>
</dbReference>
<comment type="catalytic activity">
    <reaction evidence="11">
        <text>apo-[peptidyl-carrier protein] + CoA = holo-[peptidyl-carrier protein] + adenosine 3',5'-bisphosphate + H(+)</text>
        <dbReference type="Rhea" id="RHEA:46228"/>
        <dbReference type="Rhea" id="RHEA-COMP:11479"/>
        <dbReference type="Rhea" id="RHEA-COMP:11480"/>
        <dbReference type="ChEBI" id="CHEBI:15378"/>
        <dbReference type="ChEBI" id="CHEBI:29999"/>
        <dbReference type="ChEBI" id="CHEBI:57287"/>
        <dbReference type="ChEBI" id="CHEBI:58343"/>
        <dbReference type="ChEBI" id="CHEBI:64479"/>
    </reaction>
</comment>
<feature type="binding site" evidence="13">
    <location>
        <position position="123"/>
    </location>
    <ligand>
        <name>Mg(2+)</name>
        <dbReference type="ChEBI" id="CHEBI:18420"/>
    </ligand>
</feature>
<keyword evidence="13" id="KW-0479">Metal-binding</keyword>
<keyword evidence="6 16" id="KW-0808">Transferase</keyword>
<evidence type="ECO:0000256" key="4">
    <source>
        <dbReference type="ARBA" id="ARBA00011503"/>
    </source>
</evidence>
<dbReference type="InterPro" id="IPR008278">
    <property type="entry name" value="4-PPantetheinyl_Trfase_dom"/>
</dbReference>
<comment type="catalytic activity">
    <reaction evidence="10">
        <text>apo-[aryl-carrier protein] + CoA = holo-[aryl-carrier protein] + adenosine 3',5'-bisphosphate + H(+)</text>
        <dbReference type="Rhea" id="RHEA:48404"/>
        <dbReference type="Rhea" id="RHEA-COMP:15903"/>
        <dbReference type="Rhea" id="RHEA-COMP:17557"/>
        <dbReference type="ChEBI" id="CHEBI:15378"/>
        <dbReference type="ChEBI" id="CHEBI:29999"/>
        <dbReference type="ChEBI" id="CHEBI:57287"/>
        <dbReference type="ChEBI" id="CHEBI:58343"/>
        <dbReference type="ChEBI" id="CHEBI:64479"/>
    </reaction>
</comment>
<feature type="binding site" evidence="12">
    <location>
        <position position="123"/>
    </location>
    <ligand>
        <name>CoA</name>
        <dbReference type="ChEBI" id="CHEBI:57287"/>
    </ligand>
</feature>
<protein>
    <recommendedName>
        <fullName evidence="5">Enterobactin synthase component D</fullName>
    </recommendedName>
    <alternativeName>
        <fullName evidence="8">4'-phosphopantetheinyl transferase EntD</fullName>
    </alternativeName>
    <alternativeName>
        <fullName evidence="9">Enterochelin synthase D</fullName>
    </alternativeName>
</protein>
<dbReference type="Pfam" id="PF01648">
    <property type="entry name" value="ACPS"/>
    <property type="match status" value="1"/>
</dbReference>
<feature type="domain" description="4'-phosphopantetheinyl transferase N-terminal" evidence="15">
    <location>
        <begin position="51"/>
        <end position="111"/>
    </location>
</feature>
<dbReference type="PRINTS" id="PR01399">
    <property type="entry name" value="ENTSNTHTASED"/>
</dbReference>
<comment type="similarity">
    <text evidence="3">Belongs to the P-Pant transferase superfamily. EntD family.</text>
</comment>
<feature type="binding site" evidence="13">
    <location>
        <position position="125"/>
    </location>
    <ligand>
        <name>Mg(2+)</name>
        <dbReference type="ChEBI" id="CHEBI:18420"/>
    </ligand>
</feature>
<reference evidence="16" key="1">
    <citation type="submission" date="2021-10" db="EMBL/GenBank/DDBJ databases">
        <title>The diversity and Nitrogen Metabolism of Culturable Nitrate-Utilizing Bacteria Within the Oxygen Minimum Zone of the Changjiang (Yangtze River)Estuary.</title>
        <authorList>
            <person name="Zhang D."/>
            <person name="Zheng J."/>
            <person name="Liu S."/>
            <person name="He W."/>
        </authorList>
    </citation>
    <scope>NUCLEOTIDE SEQUENCE</scope>
    <source>
        <strain evidence="16">FXH-223</strain>
    </source>
</reference>
<evidence type="ECO:0000256" key="12">
    <source>
        <dbReference type="PIRSR" id="PIRSR603542-1"/>
    </source>
</evidence>
<evidence type="ECO:0000259" key="14">
    <source>
        <dbReference type="Pfam" id="PF01648"/>
    </source>
</evidence>
<comment type="function">
    <text evidence="1">Involved in the biosynthesis of the siderophore enterobactin (enterochelin), which is a macrocyclic trimeric lactone of N-(2,3-dihydroxybenzoyl)-serine. The serine trilactone serves as a scaffolding for the three catechol functionalities that provide hexadentate coordination for the tightly ligated iron(2+) atoms. Plays an essential role in the assembly of the enterobactin by catalyzing the transfer of the 4'-phosphopantetheine (Ppant) moiety from coenzyme A to the apo-domains of both EntB (ArCP domain) and EntF (PCP domain) to yield their holo-forms which make them competent for the activation of 2,3-dihydroxybenzoate (DHB) and L-serine, respectively.</text>
</comment>
<evidence type="ECO:0000256" key="2">
    <source>
        <dbReference type="ARBA" id="ARBA00004993"/>
    </source>
</evidence>
<feature type="binding site" evidence="12">
    <location>
        <position position="169"/>
    </location>
    <ligand>
        <name>CoA</name>
        <dbReference type="ChEBI" id="CHEBI:57287"/>
    </ligand>
</feature>
<feature type="domain" description="4'-phosphopantetheinyl transferase" evidence="14">
    <location>
        <begin position="120"/>
        <end position="191"/>
    </location>
</feature>
<evidence type="ECO:0000256" key="1">
    <source>
        <dbReference type="ARBA" id="ARBA00003937"/>
    </source>
</evidence>
<organism evidence="16 17">
    <name type="scientific">Alloalcanivorax marinus</name>
    <dbReference type="NCBI Taxonomy" id="1177169"/>
    <lineage>
        <taxon>Bacteria</taxon>
        <taxon>Pseudomonadati</taxon>
        <taxon>Pseudomonadota</taxon>
        <taxon>Gammaproteobacteria</taxon>
        <taxon>Oceanospirillales</taxon>
        <taxon>Alcanivoracaceae</taxon>
        <taxon>Alloalcanivorax</taxon>
    </lineage>
</organism>
<evidence type="ECO:0000256" key="6">
    <source>
        <dbReference type="ARBA" id="ARBA00022679"/>
    </source>
</evidence>
<gene>
    <name evidence="16" type="ORF">LL252_00610</name>
</gene>
<sequence>MSDIALPSCLHDLETLARGPGLVLARCRYHPEAFAEQAFEQAGIPLPAGLGRAVAKRRAEYLAGRVCARAALRRAPGLDAVPGTGDDRAPRWPAGAVGAITHSHGEAAALTGDARQWRGLGLDRERWLAPARAARLRDELLTPPERDTLTGLSGQDLARRVTLTFSVKESLFKALYPLTGRRFYFQDAALEGDRIRLLTGLSVDWRAGDSLPFGVEEDPAGLLSWITVPA</sequence>
<dbReference type="InterPro" id="IPR037143">
    <property type="entry name" value="4-PPantetheinyl_Trfase_dom_sf"/>
</dbReference>
<evidence type="ECO:0000256" key="11">
    <source>
        <dbReference type="ARBA" id="ARBA00049191"/>
    </source>
</evidence>
<evidence type="ECO:0000259" key="15">
    <source>
        <dbReference type="Pfam" id="PF17837"/>
    </source>
</evidence>
<evidence type="ECO:0000256" key="5">
    <source>
        <dbReference type="ARBA" id="ARBA00019087"/>
    </source>
</evidence>
<proteinExistence type="inferred from homology"/>
<dbReference type="GO" id="GO:0008897">
    <property type="term" value="F:holo-[acyl-carrier-protein] synthase activity"/>
    <property type="evidence" value="ECO:0007669"/>
    <property type="project" value="InterPro"/>
</dbReference>
<name>A0A9Q3UKE3_9GAMM</name>
<feature type="binding site" evidence="12">
    <location>
        <position position="65"/>
    </location>
    <ligand>
        <name>CoA</name>
        <dbReference type="ChEBI" id="CHEBI:57287"/>
    </ligand>
</feature>
<dbReference type="InterPro" id="IPR003542">
    <property type="entry name" value="Enbac_synth_compD-like"/>
</dbReference>
<dbReference type="AlphaFoldDB" id="A0A9Q3UKE3"/>
<dbReference type="PANTHER" id="PTHR38096:SF1">
    <property type="entry name" value="ENTEROBACTIN SYNTHASE COMPONENT D"/>
    <property type="match status" value="1"/>
</dbReference>
<dbReference type="GO" id="GO:0009366">
    <property type="term" value="C:enterobactin synthetase complex"/>
    <property type="evidence" value="ECO:0007669"/>
    <property type="project" value="InterPro"/>
</dbReference>
<dbReference type="Gene3D" id="3.90.470.20">
    <property type="entry name" value="4'-phosphopantetheinyl transferase domain"/>
    <property type="match status" value="1"/>
</dbReference>
<evidence type="ECO:0000313" key="17">
    <source>
        <dbReference type="Proteomes" id="UP001108027"/>
    </source>
</evidence>
<keyword evidence="7" id="KW-0259">Enterobactin biosynthesis</keyword>
<comment type="caution">
    <text evidence="16">The sequence shown here is derived from an EMBL/GenBank/DDBJ whole genome shotgun (WGS) entry which is preliminary data.</text>
</comment>
<feature type="binding site" evidence="12">
    <location>
        <begin position="101"/>
        <end position="102"/>
    </location>
    <ligand>
        <name>CoA</name>
        <dbReference type="ChEBI" id="CHEBI:57287"/>
    </ligand>
</feature>
<keyword evidence="17" id="KW-1185">Reference proteome</keyword>
<dbReference type="Pfam" id="PF17837">
    <property type="entry name" value="4PPT_N"/>
    <property type="match status" value="1"/>
</dbReference>
<evidence type="ECO:0000256" key="7">
    <source>
        <dbReference type="ARBA" id="ARBA00023191"/>
    </source>
</evidence>
<comment type="cofactor">
    <cofactor evidence="13">
        <name>Mg(2+)</name>
        <dbReference type="ChEBI" id="CHEBI:18420"/>
    </cofactor>
</comment>
<dbReference type="RefSeq" id="WP_228232165.1">
    <property type="nucleotide sequence ID" value="NZ_JAJGNA010000001.1"/>
</dbReference>
<evidence type="ECO:0000256" key="10">
    <source>
        <dbReference type="ARBA" id="ARBA00049176"/>
    </source>
</evidence>
<comment type="pathway">
    <text evidence="2">Siderophore biosynthesis; enterobactin biosynthesis.</text>
</comment>
<feature type="binding site" evidence="12">
    <location>
        <position position="57"/>
    </location>
    <ligand>
        <name>CoA</name>
        <dbReference type="ChEBI" id="CHEBI:57287"/>
    </ligand>
</feature>
<keyword evidence="13" id="KW-0460">Magnesium</keyword>
<evidence type="ECO:0000256" key="13">
    <source>
        <dbReference type="PIRSR" id="PIRSR603542-2"/>
    </source>
</evidence>